<evidence type="ECO:0000313" key="2">
    <source>
        <dbReference type="EMBL" id="RDE19922.1"/>
    </source>
</evidence>
<gene>
    <name evidence="1" type="primary">rsmJ</name>
    <name evidence="2" type="ORF">DV711_13725</name>
</gene>
<dbReference type="CDD" id="cd02440">
    <property type="entry name" value="AdoMet_MTases"/>
    <property type="match status" value="1"/>
</dbReference>
<dbReference type="GO" id="GO:0005737">
    <property type="term" value="C:cytoplasm"/>
    <property type="evidence" value="ECO:0007669"/>
    <property type="project" value="UniProtKB-SubCell"/>
</dbReference>
<dbReference type="EMBL" id="QQOH01000003">
    <property type="protein sequence ID" value="RDE19922.1"/>
    <property type="molecule type" value="Genomic_DNA"/>
</dbReference>
<dbReference type="InterPro" id="IPR007536">
    <property type="entry name" value="16SrRNA_methylTrfase_J"/>
</dbReference>
<dbReference type="InterPro" id="IPR029063">
    <property type="entry name" value="SAM-dependent_MTases_sf"/>
</dbReference>
<dbReference type="GO" id="GO:0008990">
    <property type="term" value="F:rRNA (guanine-N2-)-methyltransferase activity"/>
    <property type="evidence" value="ECO:0007669"/>
    <property type="project" value="UniProtKB-UniRule"/>
</dbReference>
<dbReference type="RefSeq" id="WP_114696265.1">
    <property type="nucleotide sequence ID" value="NZ_QQOH01000003.1"/>
</dbReference>
<dbReference type="Proteomes" id="UP000253769">
    <property type="component" value="Unassembled WGS sequence"/>
</dbReference>
<keyword evidence="1" id="KW-0963">Cytoplasm</keyword>
<dbReference type="EC" id="2.1.1.242" evidence="1"/>
<dbReference type="Gene3D" id="3.40.50.150">
    <property type="entry name" value="Vaccinia Virus protein VP39"/>
    <property type="match status" value="1"/>
</dbReference>
<reference evidence="2 3" key="1">
    <citation type="submission" date="2018-07" db="EMBL/GenBank/DDBJ databases">
        <title>Motiliproteus coralliicola sp. nov., a bacterium isolated from Coral.</title>
        <authorList>
            <person name="Wang G."/>
        </authorList>
    </citation>
    <scope>NUCLEOTIDE SEQUENCE [LARGE SCALE GENOMIC DNA]</scope>
    <source>
        <strain evidence="2 3">C34</strain>
    </source>
</reference>
<dbReference type="SUPFAM" id="SSF53335">
    <property type="entry name" value="S-adenosyl-L-methionine-dependent methyltransferases"/>
    <property type="match status" value="1"/>
</dbReference>
<proteinExistence type="inferred from homology"/>
<organism evidence="2 3">
    <name type="scientific">Motiliproteus coralliicola</name>
    <dbReference type="NCBI Taxonomy" id="2283196"/>
    <lineage>
        <taxon>Bacteria</taxon>
        <taxon>Pseudomonadati</taxon>
        <taxon>Pseudomonadota</taxon>
        <taxon>Gammaproteobacteria</taxon>
        <taxon>Oceanospirillales</taxon>
        <taxon>Oceanospirillaceae</taxon>
        <taxon>Motiliproteus</taxon>
    </lineage>
</organism>
<comment type="function">
    <text evidence="1">Specifically methylates the guanosine in position 1516 of 16S rRNA.</text>
</comment>
<feature type="binding site" evidence="1">
    <location>
        <begin position="121"/>
        <end position="122"/>
    </location>
    <ligand>
        <name>S-adenosyl-L-methionine</name>
        <dbReference type="ChEBI" id="CHEBI:59789"/>
    </ligand>
</feature>
<comment type="similarity">
    <text evidence="1">Belongs to the methyltransferase superfamily. RsmJ family.</text>
</comment>
<evidence type="ECO:0000313" key="3">
    <source>
        <dbReference type="Proteomes" id="UP000253769"/>
    </source>
</evidence>
<keyword evidence="1" id="KW-0949">S-adenosyl-L-methionine</keyword>
<name>A0A369WDT6_9GAMM</name>
<feature type="binding site" evidence="1">
    <location>
        <begin position="137"/>
        <end position="138"/>
    </location>
    <ligand>
        <name>S-adenosyl-L-methionine</name>
        <dbReference type="ChEBI" id="CHEBI:59789"/>
    </ligand>
</feature>
<dbReference type="PANTHER" id="PTHR36112:SF1">
    <property type="entry name" value="RIBOSOMAL RNA SMALL SUBUNIT METHYLTRANSFERASE J"/>
    <property type="match status" value="1"/>
</dbReference>
<comment type="caution">
    <text evidence="2">The sequence shown here is derived from an EMBL/GenBank/DDBJ whole genome shotgun (WGS) entry which is preliminary data.</text>
</comment>
<evidence type="ECO:0000256" key="1">
    <source>
        <dbReference type="HAMAP-Rule" id="MF_01523"/>
    </source>
</evidence>
<comment type="caution">
    <text evidence="1">Lacks conserved residue(s) required for the propagation of feature annotation.</text>
</comment>
<dbReference type="Pfam" id="PF04445">
    <property type="entry name" value="SAM_MT"/>
    <property type="match status" value="1"/>
</dbReference>
<dbReference type="PANTHER" id="PTHR36112">
    <property type="entry name" value="RIBOSOMAL RNA SMALL SUBUNIT METHYLTRANSFERASE J"/>
    <property type="match status" value="1"/>
</dbReference>
<dbReference type="HAMAP" id="MF_01523">
    <property type="entry name" value="16SrRNA_methyltr_J"/>
    <property type="match status" value="1"/>
</dbReference>
<keyword evidence="3" id="KW-1185">Reference proteome</keyword>
<keyword evidence="1" id="KW-0489">Methyltransferase</keyword>
<accession>A0A369WDT6</accession>
<sequence length="270" mass="29222">MVADSSCPLSELSLQLWPESEADCERAKQLADQLQLSICPVGTDPQQLGDVAMLLSVGSQGLALQQTGPKAPGPVRVDFLAGAVAHRRRFGGGSGQQIAKAIGIKPGVRPRVADLTAGLGRDSFVLAGLGCEVQMVERMPVVALLLEDGLRRAAFDPEVGEIIARMRLYQGAASQWLEDCDPHPEVVYLDPMFPHSSKSAQVKKEMLLFRTLVGADEDADELLELALAKAEYRVVVKRPRKAPTLGSRKPSYSLEGKSGRFDIYTLKAMK</sequence>
<feature type="binding site" evidence="1">
    <location>
        <position position="190"/>
    </location>
    <ligand>
        <name>S-adenosyl-L-methionine</name>
        <dbReference type="ChEBI" id="CHEBI:59789"/>
    </ligand>
</feature>
<dbReference type="OrthoDB" id="3191794at2"/>
<comment type="subcellular location">
    <subcellularLocation>
        <location evidence="1">Cytoplasm</location>
    </subcellularLocation>
</comment>
<dbReference type="AlphaFoldDB" id="A0A369WDT6"/>
<keyword evidence="1" id="KW-0808">Transferase</keyword>
<comment type="catalytic activity">
    <reaction evidence="1">
        <text>guanosine(1516) in 16S rRNA + S-adenosyl-L-methionine = N(2)-methylguanosine(1516) in 16S rRNA + S-adenosyl-L-homocysteine + H(+)</text>
        <dbReference type="Rhea" id="RHEA:43220"/>
        <dbReference type="Rhea" id="RHEA-COMP:10412"/>
        <dbReference type="Rhea" id="RHEA-COMP:10413"/>
        <dbReference type="ChEBI" id="CHEBI:15378"/>
        <dbReference type="ChEBI" id="CHEBI:57856"/>
        <dbReference type="ChEBI" id="CHEBI:59789"/>
        <dbReference type="ChEBI" id="CHEBI:74269"/>
        <dbReference type="ChEBI" id="CHEBI:74481"/>
        <dbReference type="EC" id="2.1.1.242"/>
    </reaction>
</comment>
<protein>
    <recommendedName>
        <fullName evidence="1">Ribosomal RNA small subunit methyltransferase J</fullName>
        <ecNumber evidence="1">2.1.1.242</ecNumber>
    </recommendedName>
    <alternativeName>
        <fullName evidence="1">16S rRNA m2G1516 methyltransferase</fullName>
    </alternativeName>
    <alternativeName>
        <fullName evidence="1">rRNA (guanine-N(2)-)-methyltransferase</fullName>
    </alternativeName>
</protein>
<keyword evidence="1" id="KW-0698">rRNA processing</keyword>